<sequence>MPERSFRTNLDRYLRKEDTFLARQLHRCVPLQGYAYRNSEAKRRTDRIIAFPMAACALPLIAILAIAKKLEDGGSCFYTQQRLDQHREPIDVVKIRCMRPDADQNMGANLHNAVRFGEDKDPRNTRLGSFMRKFELEELPQLLWVWKNLSLVEIRSAPQYVFDHLHRMCPDWADEWEEYYFSGRPGIFSLNSAVNRKRKDDTRRYHLDALYARKASLGLDLFVLYRTVVRMIDKLL</sequence>
<dbReference type="EMBL" id="MFZT01000034">
    <property type="protein sequence ID" value="OGK30095.1"/>
    <property type="molecule type" value="Genomic_DNA"/>
</dbReference>
<evidence type="ECO:0000313" key="4">
    <source>
        <dbReference type="EMBL" id="OGK30095.1"/>
    </source>
</evidence>
<dbReference type="GO" id="GO:0016780">
    <property type="term" value="F:phosphotransferase activity, for other substituted phosphate groups"/>
    <property type="evidence" value="ECO:0007669"/>
    <property type="project" value="TreeGrafter"/>
</dbReference>
<feature type="domain" description="Bacterial sugar transferase" evidence="3">
    <location>
        <begin position="42"/>
        <end position="232"/>
    </location>
</feature>
<evidence type="ECO:0000256" key="2">
    <source>
        <dbReference type="SAM" id="Phobius"/>
    </source>
</evidence>
<evidence type="ECO:0000259" key="3">
    <source>
        <dbReference type="Pfam" id="PF02397"/>
    </source>
</evidence>
<protein>
    <recommendedName>
        <fullName evidence="3">Bacterial sugar transferase domain-containing protein</fullName>
    </recommendedName>
</protein>
<dbReference type="Pfam" id="PF02397">
    <property type="entry name" value="Bac_transf"/>
    <property type="match status" value="1"/>
</dbReference>
<evidence type="ECO:0000256" key="1">
    <source>
        <dbReference type="ARBA" id="ARBA00006464"/>
    </source>
</evidence>
<comment type="similarity">
    <text evidence="1">Belongs to the bacterial sugar transferase family.</text>
</comment>
<proteinExistence type="inferred from homology"/>
<evidence type="ECO:0000313" key="5">
    <source>
        <dbReference type="Proteomes" id="UP000178098"/>
    </source>
</evidence>
<keyword evidence="2" id="KW-0472">Membrane</keyword>
<name>A0A1F7HG85_9BACT</name>
<reference evidence="4 5" key="1">
    <citation type="journal article" date="2016" name="Nat. Commun.">
        <title>Thousands of microbial genomes shed light on interconnected biogeochemical processes in an aquifer system.</title>
        <authorList>
            <person name="Anantharaman K."/>
            <person name="Brown C.T."/>
            <person name="Hug L.A."/>
            <person name="Sharon I."/>
            <person name="Castelle C.J."/>
            <person name="Probst A.J."/>
            <person name="Thomas B.C."/>
            <person name="Singh A."/>
            <person name="Wilkins M.J."/>
            <person name="Karaoz U."/>
            <person name="Brodie E.L."/>
            <person name="Williams K.H."/>
            <person name="Hubbard S.S."/>
            <person name="Banfield J.F."/>
        </authorList>
    </citation>
    <scope>NUCLEOTIDE SEQUENCE [LARGE SCALE GENOMIC DNA]</scope>
</reference>
<comment type="caution">
    <text evidence="4">The sequence shown here is derived from an EMBL/GenBank/DDBJ whole genome shotgun (WGS) entry which is preliminary data.</text>
</comment>
<organism evidence="4 5">
    <name type="scientific">Candidatus Roizmanbacteria bacterium RIFCSPHIGHO2_02_FULL_43_11</name>
    <dbReference type="NCBI Taxonomy" id="1802043"/>
    <lineage>
        <taxon>Bacteria</taxon>
        <taxon>Candidatus Roizmaniibacteriota</taxon>
    </lineage>
</organism>
<keyword evidence="2" id="KW-0812">Transmembrane</keyword>
<accession>A0A1F7HG85</accession>
<keyword evidence="2" id="KW-1133">Transmembrane helix</keyword>
<dbReference type="InterPro" id="IPR003362">
    <property type="entry name" value="Bact_transf"/>
</dbReference>
<dbReference type="PANTHER" id="PTHR30576:SF0">
    <property type="entry name" value="UNDECAPRENYL-PHOSPHATE N-ACETYLGALACTOSAMINYL 1-PHOSPHATE TRANSFERASE-RELATED"/>
    <property type="match status" value="1"/>
</dbReference>
<dbReference type="AlphaFoldDB" id="A0A1F7HG85"/>
<gene>
    <name evidence="4" type="ORF">A3D08_00230</name>
</gene>
<dbReference type="PANTHER" id="PTHR30576">
    <property type="entry name" value="COLANIC BIOSYNTHESIS UDP-GLUCOSE LIPID CARRIER TRANSFERASE"/>
    <property type="match status" value="1"/>
</dbReference>
<dbReference type="Proteomes" id="UP000178098">
    <property type="component" value="Unassembled WGS sequence"/>
</dbReference>
<feature type="transmembrane region" description="Helical" evidence="2">
    <location>
        <begin position="48"/>
        <end position="67"/>
    </location>
</feature>